<evidence type="ECO:0000256" key="1">
    <source>
        <dbReference type="SAM" id="MobiDB-lite"/>
    </source>
</evidence>
<dbReference type="GeneID" id="106563199"/>
<feature type="signal peptide" evidence="2">
    <location>
        <begin position="1"/>
        <end position="21"/>
    </location>
</feature>
<sequence>MRVGVPIFLFLAAAGFHTALTASLESAEKEDTFGEEVGLEQLSDLQKRDQEEFEAAQMSATDDAHSEDVQYLEAVQDENTEEENDTQEEDMTDRDGNVEADQHVSCSPTESESDEDVDGMMQKPEHLEANVEEADETTNLAEVE</sequence>
<reference evidence="4" key="1">
    <citation type="submission" date="2025-08" db="UniProtKB">
        <authorList>
            <consortium name="RefSeq"/>
        </authorList>
    </citation>
    <scope>IDENTIFICATION</scope>
</reference>
<dbReference type="RefSeq" id="XP_013984008.1">
    <property type="nucleotide sequence ID" value="XM_014128533.2"/>
</dbReference>
<keyword evidence="3" id="KW-1185">Reference proteome</keyword>
<dbReference type="Proteomes" id="UP001652741">
    <property type="component" value="Chromosome ssa11"/>
</dbReference>
<keyword evidence="2" id="KW-0732">Signal</keyword>
<feature type="chain" id="PRO_5010193487" evidence="2">
    <location>
        <begin position="22"/>
        <end position="144"/>
    </location>
</feature>
<organism evidence="3 4">
    <name type="scientific">Salmo salar</name>
    <name type="common">Atlantic salmon</name>
    <dbReference type="NCBI Taxonomy" id="8030"/>
    <lineage>
        <taxon>Eukaryota</taxon>
        <taxon>Metazoa</taxon>
        <taxon>Chordata</taxon>
        <taxon>Craniata</taxon>
        <taxon>Vertebrata</taxon>
        <taxon>Euteleostomi</taxon>
        <taxon>Actinopterygii</taxon>
        <taxon>Neopterygii</taxon>
        <taxon>Teleostei</taxon>
        <taxon>Protacanthopterygii</taxon>
        <taxon>Salmoniformes</taxon>
        <taxon>Salmonidae</taxon>
        <taxon>Salmoninae</taxon>
        <taxon>Salmo</taxon>
    </lineage>
</organism>
<accession>A0A1S3KZC1</accession>
<feature type="compositionally biased region" description="Basic and acidic residues" evidence="1">
    <location>
        <begin position="93"/>
        <end position="102"/>
    </location>
</feature>
<feature type="compositionally biased region" description="Acidic residues" evidence="1">
    <location>
        <begin position="75"/>
        <end position="92"/>
    </location>
</feature>
<gene>
    <name evidence="4" type="primary">LOC106563199</name>
</gene>
<feature type="region of interest" description="Disordered" evidence="1">
    <location>
        <begin position="42"/>
        <end position="144"/>
    </location>
</feature>
<protein>
    <submittedName>
        <fullName evidence="4">Uncharacterized protein isoform X1</fullName>
    </submittedName>
</protein>
<proteinExistence type="predicted"/>
<dbReference type="KEGG" id="sasa:106563199"/>
<evidence type="ECO:0000313" key="4">
    <source>
        <dbReference type="RefSeq" id="XP_013984008.1"/>
    </source>
</evidence>
<dbReference type="AlphaFoldDB" id="A0A1S3KZC1"/>
<evidence type="ECO:0000256" key="2">
    <source>
        <dbReference type="SAM" id="SignalP"/>
    </source>
</evidence>
<evidence type="ECO:0000313" key="3">
    <source>
        <dbReference type="Proteomes" id="UP001652741"/>
    </source>
</evidence>
<name>A0A1S3KZC1_SALSA</name>
<dbReference type="OrthoDB" id="8955667at2759"/>